<keyword evidence="2" id="KW-1185">Reference proteome</keyword>
<dbReference type="Proteomes" id="UP000479335">
    <property type="component" value="Unassembled WGS sequence"/>
</dbReference>
<sequence>MTTISTSTLASAGKSGLVVSAHSADFVWRAGGAIAAHVERGFRMKVVCLSFGERGESAKLWRKGADMTVEKVKTARRDEAQRAADILGCEIEFFDLSDYPLRVSDEAMFRLVDVYRELQPAFVLSHSTKDPYNFDHPLAMHVAQEARIIAQAEGHKPGEKVVGAPAVLAFEPHQTEQCEWIPNTFLDITPVWERKLKAIECMAGQEHLWEYYTRVALQRGVQAKRNVGITSIRDIKYAEGFMRMTPTVCEELS</sequence>
<dbReference type="SUPFAM" id="SSF102588">
    <property type="entry name" value="LmbE-like"/>
    <property type="match status" value="1"/>
</dbReference>
<organism evidence="1 2">
    <name type="scientific">Duganella flavida</name>
    <dbReference type="NCBI Taxonomy" id="2692175"/>
    <lineage>
        <taxon>Bacteria</taxon>
        <taxon>Pseudomonadati</taxon>
        <taxon>Pseudomonadota</taxon>
        <taxon>Betaproteobacteria</taxon>
        <taxon>Burkholderiales</taxon>
        <taxon>Oxalobacteraceae</taxon>
        <taxon>Telluria group</taxon>
        <taxon>Duganella</taxon>
    </lineage>
</organism>
<dbReference type="Pfam" id="PF02585">
    <property type="entry name" value="PIG-L"/>
    <property type="match status" value="1"/>
</dbReference>
<dbReference type="AlphaFoldDB" id="A0A6L8KP18"/>
<gene>
    <name evidence="1" type="ORF">GTP46_27035</name>
</gene>
<proteinExistence type="predicted"/>
<comment type="caution">
    <text evidence="1">The sequence shown here is derived from an EMBL/GenBank/DDBJ whole genome shotgun (WGS) entry which is preliminary data.</text>
</comment>
<dbReference type="Gene3D" id="3.40.50.10320">
    <property type="entry name" value="LmbE-like"/>
    <property type="match status" value="1"/>
</dbReference>
<evidence type="ECO:0000313" key="2">
    <source>
        <dbReference type="Proteomes" id="UP000479335"/>
    </source>
</evidence>
<dbReference type="InterPro" id="IPR024078">
    <property type="entry name" value="LmbE-like_dom_sf"/>
</dbReference>
<dbReference type="InterPro" id="IPR003737">
    <property type="entry name" value="GlcNAc_PI_deacetylase-related"/>
</dbReference>
<accession>A0A6L8KP18</accession>
<name>A0A6L8KP18_9BURK</name>
<reference evidence="1 2" key="1">
    <citation type="submission" date="2019-12" db="EMBL/GenBank/DDBJ databases">
        <title>Novel species isolated from a subtropical stream in China.</title>
        <authorList>
            <person name="Lu H."/>
        </authorList>
    </citation>
    <scope>NUCLEOTIDE SEQUENCE [LARGE SCALE GENOMIC DNA]</scope>
    <source>
        <strain evidence="1 2">FT135W</strain>
    </source>
</reference>
<dbReference type="EMBL" id="WWCN01000024">
    <property type="protein sequence ID" value="MYM26291.1"/>
    <property type="molecule type" value="Genomic_DNA"/>
</dbReference>
<evidence type="ECO:0000313" key="1">
    <source>
        <dbReference type="EMBL" id="MYM26291.1"/>
    </source>
</evidence>
<dbReference type="RefSeq" id="WP_161009725.1">
    <property type="nucleotide sequence ID" value="NZ_WWCN01000024.1"/>
</dbReference>
<protein>
    <submittedName>
        <fullName evidence="1">PIG-L domain-containing protein</fullName>
    </submittedName>
</protein>